<feature type="compositionally biased region" description="Basic and acidic residues" evidence="2">
    <location>
        <begin position="307"/>
        <end position="317"/>
    </location>
</feature>
<feature type="region of interest" description="Disordered" evidence="2">
    <location>
        <begin position="482"/>
        <end position="505"/>
    </location>
</feature>
<reference evidence="3" key="2">
    <citation type="submission" date="2020-11" db="EMBL/GenBank/DDBJ databases">
        <authorList>
            <consortium name="DOE Joint Genome Institute"/>
            <person name="Kuo A."/>
            <person name="Miyauchi S."/>
            <person name="Kiss E."/>
            <person name="Drula E."/>
            <person name="Kohler A."/>
            <person name="Sanchez-Garcia M."/>
            <person name="Andreopoulos B."/>
            <person name="Barry K.W."/>
            <person name="Bonito G."/>
            <person name="Buee M."/>
            <person name="Carver A."/>
            <person name="Chen C."/>
            <person name="Cichocki N."/>
            <person name="Clum A."/>
            <person name="Culley D."/>
            <person name="Crous P.W."/>
            <person name="Fauchery L."/>
            <person name="Girlanda M."/>
            <person name="Hayes R."/>
            <person name="Keri Z."/>
            <person name="Labutti K."/>
            <person name="Lipzen A."/>
            <person name="Lombard V."/>
            <person name="Magnuson J."/>
            <person name="Maillard F."/>
            <person name="Morin E."/>
            <person name="Murat C."/>
            <person name="Nolan M."/>
            <person name="Ohm R."/>
            <person name="Pangilinan J."/>
            <person name="Pereira M."/>
            <person name="Perotto S."/>
            <person name="Peter M."/>
            <person name="Riley R."/>
            <person name="Sitrit Y."/>
            <person name="Stielow B."/>
            <person name="Szollosi G."/>
            <person name="Zifcakova L."/>
            <person name="Stursova M."/>
            <person name="Spatafora J.W."/>
            <person name="Tedersoo L."/>
            <person name="Vaario L.-M."/>
            <person name="Yamada A."/>
            <person name="Yan M."/>
            <person name="Wang P."/>
            <person name="Xu J."/>
            <person name="Bruns T."/>
            <person name="Baldrian P."/>
            <person name="Vilgalys R."/>
            <person name="Henrissat B."/>
            <person name="Grigoriev I.V."/>
            <person name="Hibbett D."/>
            <person name="Nagy L.G."/>
            <person name="Martin F.M."/>
        </authorList>
    </citation>
    <scope>NUCLEOTIDE SEQUENCE</scope>
    <source>
        <strain evidence="3">UH-Tt-Lm1</strain>
    </source>
</reference>
<accession>A0A9P6L567</accession>
<feature type="coiled-coil region" evidence="1">
    <location>
        <begin position="224"/>
        <end position="251"/>
    </location>
</feature>
<feature type="compositionally biased region" description="Acidic residues" evidence="2">
    <location>
        <begin position="482"/>
        <end position="496"/>
    </location>
</feature>
<reference evidence="3" key="1">
    <citation type="journal article" date="2020" name="Nat. Commun.">
        <title>Large-scale genome sequencing of mycorrhizal fungi provides insights into the early evolution of symbiotic traits.</title>
        <authorList>
            <person name="Miyauchi S."/>
            <person name="Kiss E."/>
            <person name="Kuo A."/>
            <person name="Drula E."/>
            <person name="Kohler A."/>
            <person name="Sanchez-Garcia M."/>
            <person name="Morin E."/>
            <person name="Andreopoulos B."/>
            <person name="Barry K.W."/>
            <person name="Bonito G."/>
            <person name="Buee M."/>
            <person name="Carver A."/>
            <person name="Chen C."/>
            <person name="Cichocki N."/>
            <person name="Clum A."/>
            <person name="Culley D."/>
            <person name="Crous P.W."/>
            <person name="Fauchery L."/>
            <person name="Girlanda M."/>
            <person name="Hayes R.D."/>
            <person name="Keri Z."/>
            <person name="LaButti K."/>
            <person name="Lipzen A."/>
            <person name="Lombard V."/>
            <person name="Magnuson J."/>
            <person name="Maillard F."/>
            <person name="Murat C."/>
            <person name="Nolan M."/>
            <person name="Ohm R.A."/>
            <person name="Pangilinan J."/>
            <person name="Pereira M.F."/>
            <person name="Perotto S."/>
            <person name="Peter M."/>
            <person name="Pfister S."/>
            <person name="Riley R."/>
            <person name="Sitrit Y."/>
            <person name="Stielow J.B."/>
            <person name="Szollosi G."/>
            <person name="Zifcakova L."/>
            <person name="Stursova M."/>
            <person name="Spatafora J.W."/>
            <person name="Tedersoo L."/>
            <person name="Vaario L.M."/>
            <person name="Yamada A."/>
            <person name="Yan M."/>
            <person name="Wang P."/>
            <person name="Xu J."/>
            <person name="Bruns T."/>
            <person name="Baldrian P."/>
            <person name="Vilgalys R."/>
            <person name="Dunand C."/>
            <person name="Henrissat B."/>
            <person name="Grigoriev I.V."/>
            <person name="Hibbett D."/>
            <person name="Nagy L.G."/>
            <person name="Martin F.M."/>
        </authorList>
    </citation>
    <scope>NUCLEOTIDE SEQUENCE</scope>
    <source>
        <strain evidence="3">UH-Tt-Lm1</strain>
    </source>
</reference>
<evidence type="ECO:0000313" key="4">
    <source>
        <dbReference type="Proteomes" id="UP000736335"/>
    </source>
</evidence>
<keyword evidence="1" id="KW-0175">Coiled coil</keyword>
<evidence type="ECO:0000256" key="1">
    <source>
        <dbReference type="SAM" id="Coils"/>
    </source>
</evidence>
<comment type="caution">
    <text evidence="3">The sequence shown here is derived from an EMBL/GenBank/DDBJ whole genome shotgun (WGS) entry which is preliminary data.</text>
</comment>
<evidence type="ECO:0000256" key="2">
    <source>
        <dbReference type="SAM" id="MobiDB-lite"/>
    </source>
</evidence>
<dbReference type="Proteomes" id="UP000736335">
    <property type="component" value="Unassembled WGS sequence"/>
</dbReference>
<organism evidence="3 4">
    <name type="scientific">Thelephora terrestris</name>
    <dbReference type="NCBI Taxonomy" id="56493"/>
    <lineage>
        <taxon>Eukaryota</taxon>
        <taxon>Fungi</taxon>
        <taxon>Dikarya</taxon>
        <taxon>Basidiomycota</taxon>
        <taxon>Agaricomycotina</taxon>
        <taxon>Agaricomycetes</taxon>
        <taxon>Thelephorales</taxon>
        <taxon>Thelephoraceae</taxon>
        <taxon>Thelephora</taxon>
    </lineage>
</organism>
<evidence type="ECO:0000313" key="3">
    <source>
        <dbReference type="EMBL" id="KAF9783823.1"/>
    </source>
</evidence>
<sequence>MPMISDRVFRAENSTATIESADPCSVQNKSYFLPNANVAYPSYREIFAVADKVDARQLEATIARPPHYLTIDDELWYHNLIDHKLQESMRGVTFDTELRMPWETPVASSLWGLLKMGIYDLGNGEGRWPGATRSQHYTAAIGHRLWFLLRTEQKANERLKREVKEAKDDARRMYSEALDTKKTLLLMNDTLRVTFESEMLVMREEHNRLVESLKERDDTIQRDLIEVDRRLNRHRRALNELDTKVDTLDDALPLLGARVESMSERLCHCRTRSVAAVRDESEDESIPDRMASPIASDGSYRTPAHTDGGEEVVRETSEETAVNPVSSSPELEYVGENEVAVPIPPPSISPVHGQRSIRARRWVPYRGTLRPAHRMRPSNPNVVRQGGDIESTCRLDRGELIPVESVDVNGLTDLTLLSVQRAAEAVRLVAQLTERVEGWSVQRTLDQTMVSSARNRLHAEVQLAVAHRLEEARVIEMVDEEVDGNASEGTEEEVASAEEYWQTRS</sequence>
<keyword evidence="4" id="KW-1185">Reference proteome</keyword>
<dbReference type="AlphaFoldDB" id="A0A9P6L567"/>
<proteinExistence type="predicted"/>
<feature type="coiled-coil region" evidence="1">
    <location>
        <begin position="149"/>
        <end position="176"/>
    </location>
</feature>
<feature type="compositionally biased region" description="Polar residues" evidence="2">
    <location>
        <begin position="319"/>
        <end position="329"/>
    </location>
</feature>
<gene>
    <name evidence="3" type="ORF">BJ322DRAFT_1021603</name>
</gene>
<feature type="region of interest" description="Disordered" evidence="2">
    <location>
        <begin position="278"/>
        <end position="331"/>
    </location>
</feature>
<dbReference type="EMBL" id="WIUZ02000009">
    <property type="protein sequence ID" value="KAF9783823.1"/>
    <property type="molecule type" value="Genomic_DNA"/>
</dbReference>
<name>A0A9P6L567_9AGAM</name>
<protein>
    <submittedName>
        <fullName evidence="3">Uncharacterized protein</fullName>
    </submittedName>
</protein>